<keyword evidence="1" id="KW-0472">Membrane</keyword>
<dbReference type="HOGENOM" id="CLU_2949885_0_0_11"/>
<keyword evidence="3" id="KW-1185">Reference proteome</keyword>
<sequence length="59" mass="6906">MTDRYPVPRAEKWYTHPATTVRGQFQRWPWSTALFYGALALFYGIGLWAGISALIYYVF</sequence>
<evidence type="ECO:0000256" key="1">
    <source>
        <dbReference type="SAM" id="Phobius"/>
    </source>
</evidence>
<dbReference type="RefSeq" id="WP_007078840.1">
    <property type="nucleotide sequence ID" value="NZ_CM001024.1"/>
</dbReference>
<keyword evidence="1" id="KW-1133">Transmembrane helix</keyword>
<evidence type="ECO:0000313" key="3">
    <source>
        <dbReference type="Proteomes" id="UP000003111"/>
    </source>
</evidence>
<protein>
    <submittedName>
        <fullName evidence="2">Uncharacterized protein</fullName>
    </submittedName>
</protein>
<dbReference type="Proteomes" id="UP000003111">
    <property type="component" value="Unassembled WGS sequence"/>
</dbReference>
<dbReference type="AlphaFoldDB" id="E2SBT9"/>
<keyword evidence="1" id="KW-0812">Transmembrane</keyword>
<evidence type="ECO:0000313" key="2">
    <source>
        <dbReference type="EMBL" id="EFQ83225.1"/>
    </source>
</evidence>
<proteinExistence type="predicted"/>
<accession>E2SBT9</accession>
<reference evidence="2" key="1">
    <citation type="submission" date="2010-08" db="EMBL/GenBank/DDBJ databases">
        <authorList>
            <person name="Muzny D."/>
            <person name="Qin X."/>
            <person name="Buhay C."/>
            <person name="Dugan-Rocha S."/>
            <person name="Ding Y."/>
            <person name="Chen G."/>
            <person name="Hawes A."/>
            <person name="Holder M."/>
            <person name="Jhangiani S."/>
            <person name="Johnson A."/>
            <person name="Khan Z."/>
            <person name="Li Z."/>
            <person name="Liu W."/>
            <person name="Liu X."/>
            <person name="Perez L."/>
            <person name="Shen H."/>
            <person name="Wang Q."/>
            <person name="Watt J."/>
            <person name="Xi L."/>
            <person name="Xin Y."/>
            <person name="Zhou J."/>
            <person name="Deng J."/>
            <person name="Jiang H."/>
            <person name="Liu Y."/>
            <person name="Qu J."/>
            <person name="Song X.-Z."/>
            <person name="Zhang L."/>
            <person name="Villasana D."/>
            <person name="Johnson A."/>
            <person name="Liu J."/>
            <person name="Liyanage D."/>
            <person name="Lorensuhewa L."/>
            <person name="Robinson T."/>
            <person name="Song A."/>
            <person name="Song B.-B."/>
            <person name="Dinh H."/>
            <person name="Thornton R."/>
            <person name="Coyle M."/>
            <person name="Francisco L."/>
            <person name="Jackson L."/>
            <person name="Javaid M."/>
            <person name="Korchina V."/>
            <person name="Kovar C."/>
            <person name="Mata R."/>
            <person name="Mathew T."/>
            <person name="Ngo R."/>
            <person name="Nguyen L."/>
            <person name="Nguyen N."/>
            <person name="Okwuonu G."/>
            <person name="Ongeri F."/>
            <person name="Pham C."/>
            <person name="Simmons D."/>
            <person name="Wilczek-Boney K."/>
            <person name="Hale W."/>
            <person name="Jakkamsetti A."/>
            <person name="Pham P."/>
            <person name="Ruth R."/>
            <person name="San Lucas F."/>
            <person name="Warren J."/>
            <person name="Zhang J."/>
            <person name="Zhao Z."/>
            <person name="Zhou C."/>
            <person name="Zhu D."/>
            <person name="Lee S."/>
            <person name="Bess C."/>
            <person name="Blankenburg K."/>
            <person name="Forbes L."/>
            <person name="Fu Q."/>
            <person name="Gubbala S."/>
            <person name="Hirani K."/>
            <person name="Jayaseelan J.C."/>
            <person name="Lara F."/>
            <person name="Munidasa M."/>
            <person name="Palculict T."/>
            <person name="Patil S."/>
            <person name="Pu L.-L."/>
            <person name="Saada N."/>
            <person name="Tang L."/>
            <person name="Weissenberger G."/>
            <person name="Zhu Y."/>
            <person name="Hemphill L."/>
            <person name="Shang Y."/>
            <person name="Youmans B."/>
            <person name="Ayvaz T."/>
            <person name="Ross M."/>
            <person name="Santibanez J."/>
            <person name="Aqrawi P."/>
            <person name="Gross S."/>
            <person name="Joshi V."/>
            <person name="Fowler G."/>
            <person name="Nazareth L."/>
            <person name="Reid J."/>
            <person name="Worley K."/>
            <person name="Petrosino J."/>
            <person name="Highlander S."/>
            <person name="Gibbs R."/>
        </authorList>
    </citation>
    <scope>NUCLEOTIDE SEQUENCE [LARGE SCALE GENOMIC DNA]</scope>
    <source>
        <strain evidence="2">DSM 15272</strain>
    </source>
</reference>
<gene>
    <name evidence="2" type="ORF">HMPREF0063_11498</name>
</gene>
<name>E2SBT9_9ACTN</name>
<feature type="transmembrane region" description="Helical" evidence="1">
    <location>
        <begin position="33"/>
        <end position="58"/>
    </location>
</feature>
<organism evidence="2 3">
    <name type="scientific">Aeromicrobium marinum DSM 15272</name>
    <dbReference type="NCBI Taxonomy" id="585531"/>
    <lineage>
        <taxon>Bacteria</taxon>
        <taxon>Bacillati</taxon>
        <taxon>Actinomycetota</taxon>
        <taxon>Actinomycetes</taxon>
        <taxon>Propionibacteriales</taxon>
        <taxon>Nocardioidaceae</taxon>
        <taxon>Aeromicrobium</taxon>
    </lineage>
</organism>
<dbReference type="EMBL" id="ACLF03000005">
    <property type="protein sequence ID" value="EFQ83225.1"/>
    <property type="molecule type" value="Genomic_DNA"/>
</dbReference>
<comment type="caution">
    <text evidence="2">The sequence shown here is derived from an EMBL/GenBank/DDBJ whole genome shotgun (WGS) entry which is preliminary data.</text>
</comment>